<evidence type="ECO:0000313" key="2">
    <source>
        <dbReference type="Proteomes" id="UP000183529"/>
    </source>
</evidence>
<organism evidence="1 2">
    <name type="scientific">Paraburkholderia tropica</name>
    <dbReference type="NCBI Taxonomy" id="92647"/>
    <lineage>
        <taxon>Bacteria</taxon>
        <taxon>Pseudomonadati</taxon>
        <taxon>Pseudomonadota</taxon>
        <taxon>Betaproteobacteria</taxon>
        <taxon>Burkholderiales</taxon>
        <taxon>Burkholderiaceae</taxon>
        <taxon>Paraburkholderia</taxon>
    </lineage>
</organism>
<sequence length="98" mass="10811">MVCIMLRNYEYEGYTFEVSVESGVMVGSVPHALKRGGYVAVVTLYWRGEVVSVFSPLRFGDIGGRPFATDIDALMGGYSAARKIVDDFFLHAPVKTPK</sequence>
<comment type="caution">
    <text evidence="1">The sequence shown here is derived from an EMBL/GenBank/DDBJ whole genome shotgun (WGS) entry which is preliminary data.</text>
</comment>
<gene>
    <name evidence="1" type="ORF">SAMN05216550_103281</name>
</gene>
<protein>
    <submittedName>
        <fullName evidence="1">Uncharacterized protein</fullName>
    </submittedName>
</protein>
<name>A0AAQ1GCV3_9BURK</name>
<dbReference type="Proteomes" id="UP000183529">
    <property type="component" value="Unassembled WGS sequence"/>
</dbReference>
<proteinExistence type="predicted"/>
<accession>A0AAQ1GCV3</accession>
<evidence type="ECO:0000313" key="1">
    <source>
        <dbReference type="EMBL" id="SEJ23827.1"/>
    </source>
</evidence>
<dbReference type="AlphaFoldDB" id="A0AAQ1GCV3"/>
<dbReference type="EMBL" id="FNZM01000003">
    <property type="protein sequence ID" value="SEJ23827.1"/>
    <property type="molecule type" value="Genomic_DNA"/>
</dbReference>
<reference evidence="1 2" key="1">
    <citation type="submission" date="2016-10" db="EMBL/GenBank/DDBJ databases">
        <authorList>
            <person name="Varghese N."/>
            <person name="Submissions S."/>
        </authorList>
    </citation>
    <scope>NUCLEOTIDE SEQUENCE [LARGE SCALE GENOMIC DNA]</scope>
    <source>
        <strain evidence="1 2">LMG 22274</strain>
    </source>
</reference>